<evidence type="ECO:0000313" key="2">
    <source>
        <dbReference type="EMBL" id="HCO23478.1"/>
    </source>
</evidence>
<feature type="region of interest" description="Disordered" evidence="1">
    <location>
        <begin position="151"/>
        <end position="173"/>
    </location>
</feature>
<accession>A0A3D3R5N7</accession>
<reference evidence="2 3" key="1">
    <citation type="journal article" date="2018" name="Nat. Biotechnol.">
        <title>A standardized bacterial taxonomy based on genome phylogeny substantially revises the tree of life.</title>
        <authorList>
            <person name="Parks D.H."/>
            <person name="Chuvochina M."/>
            <person name="Waite D.W."/>
            <person name="Rinke C."/>
            <person name="Skarshewski A."/>
            <person name="Chaumeil P.A."/>
            <person name="Hugenholtz P."/>
        </authorList>
    </citation>
    <scope>NUCLEOTIDE SEQUENCE [LARGE SCALE GENOMIC DNA]</scope>
    <source>
        <strain evidence="2">UBA9375</strain>
    </source>
</reference>
<sequence>MKDQNDMVTQDELRELIELEEIKSKAERLRSSIRDRILKGAKVEAGKHRVSVNSHERIQLNINTICDLFGPMGNEVLEALPRQRIDRMSVITRKQTKKEADPKAVFDPSKKGSKNKPGYESASLRLFIDLLSPVESPDSIDILEDEIMVDRSESEMKPRGSLTFPESDYWGKK</sequence>
<proteinExistence type="predicted"/>
<organism evidence="2 3">
    <name type="scientific">Gimesia maris</name>
    <dbReference type="NCBI Taxonomy" id="122"/>
    <lineage>
        <taxon>Bacteria</taxon>
        <taxon>Pseudomonadati</taxon>
        <taxon>Planctomycetota</taxon>
        <taxon>Planctomycetia</taxon>
        <taxon>Planctomycetales</taxon>
        <taxon>Planctomycetaceae</taxon>
        <taxon>Gimesia</taxon>
    </lineage>
</organism>
<dbReference type="Proteomes" id="UP000263642">
    <property type="component" value="Unassembled WGS sequence"/>
</dbReference>
<evidence type="ECO:0000313" key="3">
    <source>
        <dbReference type="Proteomes" id="UP000263642"/>
    </source>
</evidence>
<dbReference type="EMBL" id="DQAY01000059">
    <property type="protein sequence ID" value="HCO23478.1"/>
    <property type="molecule type" value="Genomic_DNA"/>
</dbReference>
<feature type="compositionally biased region" description="Basic and acidic residues" evidence="1">
    <location>
        <begin position="97"/>
        <end position="110"/>
    </location>
</feature>
<protein>
    <submittedName>
        <fullName evidence="2">Uncharacterized protein</fullName>
    </submittedName>
</protein>
<dbReference type="AlphaFoldDB" id="A0A3D3R5N7"/>
<name>A0A3D3R5N7_9PLAN</name>
<comment type="caution">
    <text evidence="2">The sequence shown here is derived from an EMBL/GenBank/DDBJ whole genome shotgun (WGS) entry which is preliminary data.</text>
</comment>
<feature type="region of interest" description="Disordered" evidence="1">
    <location>
        <begin position="92"/>
        <end position="119"/>
    </location>
</feature>
<evidence type="ECO:0000256" key="1">
    <source>
        <dbReference type="SAM" id="MobiDB-lite"/>
    </source>
</evidence>
<gene>
    <name evidence="2" type="ORF">DIT97_10620</name>
</gene>